<dbReference type="KEGG" id="scor:J3U87_12140"/>
<proteinExistence type="predicted"/>
<dbReference type="AlphaFoldDB" id="A0A8A4TVK2"/>
<dbReference type="Proteomes" id="UP000663929">
    <property type="component" value="Chromosome"/>
</dbReference>
<evidence type="ECO:0000313" key="1">
    <source>
        <dbReference type="EMBL" id="QTD53198.1"/>
    </source>
</evidence>
<dbReference type="EMBL" id="CP071793">
    <property type="protein sequence ID" value="QTD53198.1"/>
    <property type="molecule type" value="Genomic_DNA"/>
</dbReference>
<organism evidence="1 2">
    <name type="scientific">Sulfidibacter corallicola</name>
    <dbReference type="NCBI Taxonomy" id="2818388"/>
    <lineage>
        <taxon>Bacteria</taxon>
        <taxon>Pseudomonadati</taxon>
        <taxon>Acidobacteriota</taxon>
        <taxon>Holophagae</taxon>
        <taxon>Acanthopleuribacterales</taxon>
        <taxon>Acanthopleuribacteraceae</taxon>
        <taxon>Sulfidibacter</taxon>
    </lineage>
</organism>
<sequence length="116" mass="13924">MPQRNPNQQKPRIFTLEEARQLVPWLMEASREAEARVFEIQQKAKDTRGAQTRSQRIIQYWAETVTKLGAEPKQPFTVDFDSGKDYFCWEYPEEDIYFRHDYHLGYAGRYRIEDSE</sequence>
<protein>
    <submittedName>
        <fullName evidence="1">DUF2203 family protein</fullName>
    </submittedName>
</protein>
<gene>
    <name evidence="1" type="ORF">J3U87_12140</name>
</gene>
<dbReference type="InterPro" id="IPR018699">
    <property type="entry name" value="DUF2203"/>
</dbReference>
<name>A0A8A4TVK2_SULCO</name>
<dbReference type="RefSeq" id="WP_237383298.1">
    <property type="nucleotide sequence ID" value="NZ_CP071793.1"/>
</dbReference>
<reference evidence="1" key="1">
    <citation type="submission" date="2021-03" db="EMBL/GenBank/DDBJ databases">
        <title>Acanthopleuribacteraceae sp. M133.</title>
        <authorList>
            <person name="Wang G."/>
        </authorList>
    </citation>
    <scope>NUCLEOTIDE SEQUENCE</scope>
    <source>
        <strain evidence="1">M133</strain>
    </source>
</reference>
<dbReference type="Pfam" id="PF09969">
    <property type="entry name" value="DUF2203"/>
    <property type="match status" value="1"/>
</dbReference>
<keyword evidence="2" id="KW-1185">Reference proteome</keyword>
<accession>A0A8A4TVK2</accession>
<evidence type="ECO:0000313" key="2">
    <source>
        <dbReference type="Proteomes" id="UP000663929"/>
    </source>
</evidence>